<gene>
    <name evidence="5" type="ORF">ACFQPB_06170</name>
</gene>
<dbReference type="PANTHER" id="PTHR42811">
    <property type="entry name" value="SERINE ACETYLTRANSFERASE"/>
    <property type="match status" value="1"/>
</dbReference>
<keyword evidence="2" id="KW-0677">Repeat</keyword>
<reference evidence="6" key="1">
    <citation type="journal article" date="2019" name="Int. J. Syst. Evol. Microbiol.">
        <title>The Global Catalogue of Microorganisms (GCM) 10K type strain sequencing project: providing services to taxonomists for standard genome sequencing and annotation.</title>
        <authorList>
            <consortium name="The Broad Institute Genomics Platform"/>
            <consortium name="The Broad Institute Genome Sequencing Center for Infectious Disease"/>
            <person name="Wu L."/>
            <person name="Ma J."/>
        </authorList>
    </citation>
    <scope>NUCLEOTIDE SEQUENCE [LARGE SCALE GENOMIC DNA]</scope>
    <source>
        <strain evidence="6">CGMCC 1.12371</strain>
    </source>
</reference>
<dbReference type="Gene3D" id="2.160.10.10">
    <property type="entry name" value="Hexapeptide repeat proteins"/>
    <property type="match status" value="1"/>
</dbReference>
<dbReference type="InterPro" id="IPR011004">
    <property type="entry name" value="Trimer_LpxA-like_sf"/>
</dbReference>
<evidence type="ECO:0000256" key="2">
    <source>
        <dbReference type="ARBA" id="ARBA00022737"/>
    </source>
</evidence>
<evidence type="ECO:0000256" key="1">
    <source>
        <dbReference type="ARBA" id="ARBA00022679"/>
    </source>
</evidence>
<evidence type="ECO:0000256" key="3">
    <source>
        <dbReference type="ARBA" id="ARBA00023315"/>
    </source>
</evidence>
<comment type="caution">
    <text evidence="5">The sequence shown here is derived from an EMBL/GenBank/DDBJ whole genome shotgun (WGS) entry which is preliminary data.</text>
</comment>
<evidence type="ECO:0000256" key="4">
    <source>
        <dbReference type="SAM" id="MobiDB-lite"/>
    </source>
</evidence>
<dbReference type="SUPFAM" id="SSF51161">
    <property type="entry name" value="Trimeric LpxA-like enzymes"/>
    <property type="match status" value="1"/>
</dbReference>
<accession>A0ABW2QG96</accession>
<dbReference type="InterPro" id="IPR018357">
    <property type="entry name" value="Hexapep_transf_CS"/>
</dbReference>
<dbReference type="Proteomes" id="UP001596501">
    <property type="component" value="Unassembled WGS sequence"/>
</dbReference>
<name>A0ABW2QG96_9BURK</name>
<proteinExistence type="predicted"/>
<feature type="compositionally biased region" description="Polar residues" evidence="4">
    <location>
        <begin position="8"/>
        <end position="24"/>
    </location>
</feature>
<keyword evidence="3 5" id="KW-0012">Acyltransferase</keyword>
<feature type="region of interest" description="Disordered" evidence="4">
    <location>
        <begin position="1"/>
        <end position="24"/>
    </location>
</feature>
<evidence type="ECO:0000313" key="6">
    <source>
        <dbReference type="Proteomes" id="UP001596501"/>
    </source>
</evidence>
<dbReference type="EMBL" id="JBHTCA010000003">
    <property type="protein sequence ID" value="MFC7408440.1"/>
    <property type="molecule type" value="Genomic_DNA"/>
</dbReference>
<dbReference type="CDD" id="cd03354">
    <property type="entry name" value="LbH_SAT"/>
    <property type="match status" value="1"/>
</dbReference>
<keyword evidence="1 5" id="KW-0808">Transferase</keyword>
<dbReference type="EC" id="2.3.1.30" evidence="5"/>
<protein>
    <submittedName>
        <fullName evidence="5">Serine O-acetyltransferase</fullName>
        <ecNumber evidence="5">2.3.1.30</ecNumber>
    </submittedName>
</protein>
<sequence length="193" mass="20443">MANPICQPFNTMNTTSQSESSQSADIAISSTVPDWTREYKRLGEWNPGKSLLASIRAYHRHQHRPGFWARMAKLRAVLQHRLWSVVSGADIPLNCQIEGGLLLPHPNGIVIHPAAKIGPNCLIFQQVTLGTRGDGGAPMLAGHVDVGAGAKLLGSIHVGEHAQVGANSVVLKDVPPYGVAVGVPAVVKGCVNA</sequence>
<dbReference type="InterPro" id="IPR045304">
    <property type="entry name" value="LbH_SAT"/>
</dbReference>
<evidence type="ECO:0000313" key="5">
    <source>
        <dbReference type="EMBL" id="MFC7408440.1"/>
    </source>
</evidence>
<dbReference type="GO" id="GO:0009001">
    <property type="term" value="F:serine O-acetyltransferase activity"/>
    <property type="evidence" value="ECO:0007669"/>
    <property type="project" value="UniProtKB-EC"/>
</dbReference>
<organism evidence="5 6">
    <name type="scientific">Hydrogenophaga atypica</name>
    <dbReference type="NCBI Taxonomy" id="249409"/>
    <lineage>
        <taxon>Bacteria</taxon>
        <taxon>Pseudomonadati</taxon>
        <taxon>Pseudomonadota</taxon>
        <taxon>Betaproteobacteria</taxon>
        <taxon>Burkholderiales</taxon>
        <taxon>Comamonadaceae</taxon>
        <taxon>Hydrogenophaga</taxon>
    </lineage>
</organism>
<dbReference type="PROSITE" id="PS00101">
    <property type="entry name" value="HEXAPEP_TRANSFERASES"/>
    <property type="match status" value="1"/>
</dbReference>
<keyword evidence="6" id="KW-1185">Reference proteome</keyword>
<dbReference type="RefSeq" id="WP_382220701.1">
    <property type="nucleotide sequence ID" value="NZ_JBHTCA010000003.1"/>
</dbReference>